<reference evidence="1" key="1">
    <citation type="journal article" date="2018" name="Genome Biol.">
        <title>SKESA: strategic k-mer extension for scrupulous assemblies.</title>
        <authorList>
            <person name="Souvorov A."/>
            <person name="Agarwala R."/>
            <person name="Lipman D.J."/>
        </authorList>
    </citation>
    <scope>NUCLEOTIDE SEQUENCE</scope>
    <source>
        <strain evidence="1">13-2237</strain>
    </source>
</reference>
<organism evidence="1">
    <name type="scientific">Salmonella enterica subsp. enterica serovar Panama</name>
    <dbReference type="NCBI Taxonomy" id="29472"/>
    <lineage>
        <taxon>Bacteria</taxon>
        <taxon>Pseudomonadati</taxon>
        <taxon>Pseudomonadota</taxon>
        <taxon>Gammaproteobacteria</taxon>
        <taxon>Enterobacterales</taxon>
        <taxon>Enterobacteriaceae</taxon>
        <taxon>Salmonella</taxon>
    </lineage>
</organism>
<reference evidence="1" key="2">
    <citation type="submission" date="2018-07" db="EMBL/GenBank/DDBJ databases">
        <authorList>
            <consortium name="NCBI Pathogen Detection Project"/>
        </authorList>
    </citation>
    <scope>NUCLEOTIDE SEQUENCE</scope>
    <source>
        <strain evidence="1">13-2237</strain>
    </source>
</reference>
<protein>
    <submittedName>
        <fullName evidence="1">Uncharacterized protein</fullName>
    </submittedName>
</protein>
<evidence type="ECO:0000313" key="1">
    <source>
        <dbReference type="EMBL" id="HAF7257941.1"/>
    </source>
</evidence>
<gene>
    <name evidence="1" type="ORF">G9X39_002658</name>
</gene>
<dbReference type="EMBL" id="DAAWCK010000020">
    <property type="protein sequence ID" value="HAF7257941.1"/>
    <property type="molecule type" value="Genomic_DNA"/>
</dbReference>
<proteinExistence type="predicted"/>
<name>A0A752DN72_SALET</name>
<dbReference type="AlphaFoldDB" id="A0A752DN72"/>
<accession>A0A752DN72</accession>
<comment type="caution">
    <text evidence="1">The sequence shown here is derived from an EMBL/GenBank/DDBJ whole genome shotgun (WGS) entry which is preliminary data.</text>
</comment>
<sequence length="99" mass="10703">MTHCHPTPTDVHLNGGETLRKVFQQAIDQYPRLAAFLLMLPGVTPEAVQRFHNSVYQQVSELAVTRQLSWQTCAPDGTALDLGVPARSDGQDVTAAGCG</sequence>